<dbReference type="AlphaFoldDB" id="A0A4Y7SRX5"/>
<dbReference type="SUPFAM" id="SSF52047">
    <property type="entry name" value="RNI-like"/>
    <property type="match status" value="1"/>
</dbReference>
<comment type="caution">
    <text evidence="2">The sequence shown here is derived from an EMBL/GenBank/DDBJ whole genome shotgun (WGS) entry which is preliminary data.</text>
</comment>
<dbReference type="Gene3D" id="1.20.1280.50">
    <property type="match status" value="1"/>
</dbReference>
<dbReference type="OrthoDB" id="3172239at2759"/>
<dbReference type="PROSITE" id="PS50181">
    <property type="entry name" value="FBOX"/>
    <property type="match status" value="1"/>
</dbReference>
<reference evidence="2 3" key="1">
    <citation type="journal article" date="2019" name="Nat. Ecol. Evol.">
        <title>Megaphylogeny resolves global patterns of mushroom evolution.</title>
        <authorList>
            <person name="Varga T."/>
            <person name="Krizsan K."/>
            <person name="Foldi C."/>
            <person name="Dima B."/>
            <person name="Sanchez-Garcia M."/>
            <person name="Sanchez-Ramirez S."/>
            <person name="Szollosi G.J."/>
            <person name="Szarkandi J.G."/>
            <person name="Papp V."/>
            <person name="Albert L."/>
            <person name="Andreopoulos W."/>
            <person name="Angelini C."/>
            <person name="Antonin V."/>
            <person name="Barry K.W."/>
            <person name="Bougher N.L."/>
            <person name="Buchanan P."/>
            <person name="Buyck B."/>
            <person name="Bense V."/>
            <person name="Catcheside P."/>
            <person name="Chovatia M."/>
            <person name="Cooper J."/>
            <person name="Damon W."/>
            <person name="Desjardin D."/>
            <person name="Finy P."/>
            <person name="Geml J."/>
            <person name="Haridas S."/>
            <person name="Hughes K."/>
            <person name="Justo A."/>
            <person name="Karasinski D."/>
            <person name="Kautmanova I."/>
            <person name="Kiss B."/>
            <person name="Kocsube S."/>
            <person name="Kotiranta H."/>
            <person name="LaButti K.M."/>
            <person name="Lechner B.E."/>
            <person name="Liimatainen K."/>
            <person name="Lipzen A."/>
            <person name="Lukacs Z."/>
            <person name="Mihaltcheva S."/>
            <person name="Morgado L.N."/>
            <person name="Niskanen T."/>
            <person name="Noordeloos M.E."/>
            <person name="Ohm R.A."/>
            <person name="Ortiz-Santana B."/>
            <person name="Ovrebo C."/>
            <person name="Racz N."/>
            <person name="Riley R."/>
            <person name="Savchenko A."/>
            <person name="Shiryaev A."/>
            <person name="Soop K."/>
            <person name="Spirin V."/>
            <person name="Szebenyi C."/>
            <person name="Tomsovsky M."/>
            <person name="Tulloss R.E."/>
            <person name="Uehling J."/>
            <person name="Grigoriev I.V."/>
            <person name="Vagvolgyi C."/>
            <person name="Papp T."/>
            <person name="Martin F.M."/>
            <person name="Miettinen O."/>
            <person name="Hibbett D.S."/>
            <person name="Nagy L.G."/>
        </authorList>
    </citation>
    <scope>NUCLEOTIDE SEQUENCE [LARGE SCALE GENOMIC DNA]</scope>
    <source>
        <strain evidence="2 3">FP101781</strain>
    </source>
</reference>
<organism evidence="2 3">
    <name type="scientific">Coprinellus micaceus</name>
    <name type="common">Glistening ink-cap mushroom</name>
    <name type="synonym">Coprinus micaceus</name>
    <dbReference type="NCBI Taxonomy" id="71717"/>
    <lineage>
        <taxon>Eukaryota</taxon>
        <taxon>Fungi</taxon>
        <taxon>Dikarya</taxon>
        <taxon>Basidiomycota</taxon>
        <taxon>Agaricomycotina</taxon>
        <taxon>Agaricomycetes</taxon>
        <taxon>Agaricomycetidae</taxon>
        <taxon>Agaricales</taxon>
        <taxon>Agaricineae</taxon>
        <taxon>Psathyrellaceae</taxon>
        <taxon>Coprinellus</taxon>
    </lineage>
</organism>
<evidence type="ECO:0000313" key="3">
    <source>
        <dbReference type="Proteomes" id="UP000298030"/>
    </source>
</evidence>
<evidence type="ECO:0000259" key="1">
    <source>
        <dbReference type="PROSITE" id="PS50181"/>
    </source>
</evidence>
<protein>
    <recommendedName>
        <fullName evidence="1">F-box domain-containing protein</fullName>
    </recommendedName>
</protein>
<dbReference type="EMBL" id="QPFP01000066">
    <property type="protein sequence ID" value="TEB24461.1"/>
    <property type="molecule type" value="Genomic_DNA"/>
</dbReference>
<dbReference type="SUPFAM" id="SSF81383">
    <property type="entry name" value="F-box domain"/>
    <property type="match status" value="1"/>
</dbReference>
<keyword evidence="3" id="KW-1185">Reference proteome</keyword>
<dbReference type="Pfam" id="PF12937">
    <property type="entry name" value="F-box-like"/>
    <property type="match status" value="1"/>
</dbReference>
<sequence length="584" mass="64651">MLNSPVDDAPFSGPSSRLMECSGKCHVPTFRARILKRICDLEEDIAELRNCFNAVSPAHRLPVELLMTVFSFVSRFATGSEMLGVSHVCKRWRTIALDCPHLWAELRGSCLATKEVTQSMLEKSREVPLTLSCGTRPTEHPSHSGALSIALSQISRLKSVTLCNTIYADGDTVDLPNVLSGWRRAHAPILEILCIINIVDDDYYSSGFGPPSWEKLQEFQLEGLLESGAPALRHLTLSHLGISWSSLPLGASLVELRLLEEPSFEGNFRPVIPTFIKSLEQMPLLETLELHGFLPAEQGSAHSGRVHAFPPALKTLKVADSSGVLAQFFQFARVADHVSIFVTFLQEEIDDEAVGLVLGCIKSSFSQKRATTGVQRLTERDMSTCFDLYFNDTELPANIQALGGCMGQLSIECGTEPTPHMEAHDYYAAITNHFDLSTLRSLKYSWSELDCHQDIAWSYLRNIRRLETITFSQSQFSPFLNHWKLDPLLSSTGDVQSVKMCYFPAVATINCVSSRFLGYDGPIHQGCLTSLVRVLKARLRLGCPPLTLSLDENQVGEEGARYLQESVPGLVVHRLAPGPASPFE</sequence>
<name>A0A4Y7SRX5_COPMI</name>
<proteinExistence type="predicted"/>
<dbReference type="InterPro" id="IPR036047">
    <property type="entry name" value="F-box-like_dom_sf"/>
</dbReference>
<gene>
    <name evidence="2" type="ORF">FA13DRAFT_1777839</name>
</gene>
<evidence type="ECO:0000313" key="2">
    <source>
        <dbReference type="EMBL" id="TEB24461.1"/>
    </source>
</evidence>
<dbReference type="Proteomes" id="UP000298030">
    <property type="component" value="Unassembled WGS sequence"/>
</dbReference>
<accession>A0A4Y7SRX5</accession>
<dbReference type="STRING" id="71717.A0A4Y7SRX5"/>
<dbReference type="InterPro" id="IPR001810">
    <property type="entry name" value="F-box_dom"/>
</dbReference>
<feature type="domain" description="F-box" evidence="1">
    <location>
        <begin position="55"/>
        <end position="106"/>
    </location>
</feature>